<evidence type="ECO:0000256" key="1">
    <source>
        <dbReference type="ARBA" id="ARBA00022741"/>
    </source>
</evidence>
<name>A1ZL30_MICM2</name>
<dbReference type="InterPro" id="IPR000873">
    <property type="entry name" value="AMP-dep_synth/lig_dom"/>
</dbReference>
<dbReference type="EMBL" id="AAWS01000013">
    <property type="protein sequence ID" value="EAY28996.1"/>
    <property type="molecule type" value="Genomic_DNA"/>
</dbReference>
<keyword evidence="5" id="KW-1185">Reference proteome</keyword>
<dbReference type="eggNOG" id="COG1022">
    <property type="taxonomic scope" value="Bacteria"/>
</dbReference>
<evidence type="ECO:0000256" key="2">
    <source>
        <dbReference type="ARBA" id="ARBA00022840"/>
    </source>
</evidence>
<proteinExistence type="predicted"/>
<keyword evidence="2" id="KW-0067">ATP-binding</keyword>
<keyword evidence="4" id="KW-0436">Ligase</keyword>
<dbReference type="Proteomes" id="UP000004095">
    <property type="component" value="Unassembled WGS sequence"/>
</dbReference>
<dbReference type="Gene3D" id="3.40.50.12780">
    <property type="entry name" value="N-terminal domain of ligase-like"/>
    <property type="match status" value="1"/>
</dbReference>
<evidence type="ECO:0000259" key="3">
    <source>
        <dbReference type="Pfam" id="PF00501"/>
    </source>
</evidence>
<reference evidence="4 5" key="1">
    <citation type="submission" date="2007-01" db="EMBL/GenBank/DDBJ databases">
        <authorList>
            <person name="Haygood M."/>
            <person name="Podell S."/>
            <person name="Anderson C."/>
            <person name="Hopkinson B."/>
            <person name="Roe K."/>
            <person name="Barbeau K."/>
            <person name="Gaasterland T."/>
            <person name="Ferriera S."/>
            <person name="Johnson J."/>
            <person name="Kravitz S."/>
            <person name="Beeson K."/>
            <person name="Sutton G."/>
            <person name="Rogers Y.-H."/>
            <person name="Friedman R."/>
            <person name="Frazier M."/>
            <person name="Venter J.C."/>
        </authorList>
    </citation>
    <scope>NUCLEOTIDE SEQUENCE [LARGE SCALE GENOMIC DNA]</scope>
    <source>
        <strain evidence="4 5">ATCC 23134</strain>
    </source>
</reference>
<dbReference type="AlphaFoldDB" id="A1ZL30"/>
<dbReference type="InterPro" id="IPR020845">
    <property type="entry name" value="AMP-binding_CS"/>
</dbReference>
<dbReference type="PANTHER" id="PTHR43272">
    <property type="entry name" value="LONG-CHAIN-FATTY-ACID--COA LIGASE"/>
    <property type="match status" value="1"/>
</dbReference>
<dbReference type="RefSeq" id="WP_002697203.1">
    <property type="nucleotide sequence ID" value="NZ_AAWS01000013.1"/>
</dbReference>
<feature type="domain" description="AMP-dependent synthetase/ligase" evidence="3">
    <location>
        <begin position="30"/>
        <end position="405"/>
    </location>
</feature>
<dbReference type="Pfam" id="PF23562">
    <property type="entry name" value="AMP-binding_C_3"/>
    <property type="match status" value="1"/>
</dbReference>
<keyword evidence="1" id="KW-0547">Nucleotide-binding</keyword>
<dbReference type="GO" id="GO:0005524">
    <property type="term" value="F:ATP binding"/>
    <property type="evidence" value="ECO:0007669"/>
    <property type="project" value="UniProtKB-KW"/>
</dbReference>
<sequence>MDKQSTTLENSNASTSNQQDIKLLIEYFYDWEQKRPNEVYLRQPKGDTWKEYTWAEVGNQVRRMATAIQALNLPERSNIGIVSKNCAHWIMNDLAIIMSGHVSVPFYPTLQAEQLNQVMTHSECKILFVGKLDDWEGMKAGVPEGVHCIAYPNSPSEADGFDKWDDLTAKHEPLQGNPVADPDELATIIYTSGTTGMPKGVMHSYRTAIAPMSGATPILKVGATSDRYFSYLPLCHIAERAIVETASLYSGGTVSFVESLDTFAKNLQDVAPTHFLAVPRIWTKFQLGILEKMSQGKLNVLLNIPIISSIVKKKIRTALGLNNTKLLLTGAAPMPPTLIAWYQKLGMNIREAYGMTENGGCCTVMPADENKLGTIGKPYPSCDMKIEEGTGEICMRAPWVMTGYYKEPDITKKVLKEGGWLHTGDQGEFDKDGFLKITGRVKDTFKSAKGEYIVPAPIEAQFAINNHIEQVCVLGRNLPQPVMLVVLSEIGLQAPKAEVTESIAETLTEVNATLINYERLNKLVVVSEPWSVENGILTPTLKIKRNILEAHYQDQLLKWYELKEKVVWE</sequence>
<dbReference type="PANTHER" id="PTHR43272:SF33">
    <property type="entry name" value="AMP-BINDING DOMAIN-CONTAINING PROTEIN-RELATED"/>
    <property type="match status" value="1"/>
</dbReference>
<dbReference type="PROSITE" id="PS00455">
    <property type="entry name" value="AMP_BINDING"/>
    <property type="match status" value="1"/>
</dbReference>
<organism evidence="4 5">
    <name type="scientific">Microscilla marina ATCC 23134</name>
    <dbReference type="NCBI Taxonomy" id="313606"/>
    <lineage>
        <taxon>Bacteria</taxon>
        <taxon>Pseudomonadati</taxon>
        <taxon>Bacteroidota</taxon>
        <taxon>Cytophagia</taxon>
        <taxon>Cytophagales</taxon>
        <taxon>Microscillaceae</taxon>
        <taxon>Microscilla</taxon>
    </lineage>
</organism>
<accession>A1ZL30</accession>
<dbReference type="GO" id="GO:0016020">
    <property type="term" value="C:membrane"/>
    <property type="evidence" value="ECO:0007669"/>
    <property type="project" value="TreeGrafter"/>
</dbReference>
<gene>
    <name evidence="4" type="ORF">M23134_00150</name>
</gene>
<protein>
    <submittedName>
        <fullName evidence="4">AMP-dependent synthetase and ligase</fullName>
    </submittedName>
</protein>
<comment type="caution">
    <text evidence="4">The sequence shown here is derived from an EMBL/GenBank/DDBJ whole genome shotgun (WGS) entry which is preliminary data.</text>
</comment>
<evidence type="ECO:0000313" key="4">
    <source>
        <dbReference type="EMBL" id="EAY28996.1"/>
    </source>
</evidence>
<dbReference type="SUPFAM" id="SSF56801">
    <property type="entry name" value="Acetyl-CoA synthetase-like"/>
    <property type="match status" value="1"/>
</dbReference>
<evidence type="ECO:0000313" key="5">
    <source>
        <dbReference type="Proteomes" id="UP000004095"/>
    </source>
</evidence>
<dbReference type="OrthoDB" id="9778383at2"/>
<dbReference type="Pfam" id="PF00501">
    <property type="entry name" value="AMP-binding"/>
    <property type="match status" value="1"/>
</dbReference>
<dbReference type="InterPro" id="IPR042099">
    <property type="entry name" value="ANL_N_sf"/>
</dbReference>
<dbReference type="GO" id="GO:0004467">
    <property type="term" value="F:long-chain fatty acid-CoA ligase activity"/>
    <property type="evidence" value="ECO:0007669"/>
    <property type="project" value="TreeGrafter"/>
</dbReference>